<reference evidence="5" key="3">
    <citation type="submission" date="2016-03" db="UniProtKB">
        <authorList>
            <consortium name="EnsemblProtists"/>
        </authorList>
    </citation>
    <scope>IDENTIFICATION</scope>
</reference>
<evidence type="ECO:0000259" key="3">
    <source>
        <dbReference type="PROSITE" id="PS50127"/>
    </source>
</evidence>
<proteinExistence type="predicted"/>
<dbReference type="eggNOG" id="KOG0895">
    <property type="taxonomic scope" value="Eukaryota"/>
</dbReference>
<dbReference type="Gene3D" id="3.10.110.10">
    <property type="entry name" value="Ubiquitin Conjugating Enzyme"/>
    <property type="match status" value="1"/>
</dbReference>
<reference evidence="6" key="2">
    <citation type="submission" date="2012-11" db="EMBL/GenBank/DDBJ databases">
        <authorList>
            <person name="Kuo A."/>
            <person name="Curtis B.A."/>
            <person name="Tanifuji G."/>
            <person name="Burki F."/>
            <person name="Gruber A."/>
            <person name="Irimia M."/>
            <person name="Maruyama S."/>
            <person name="Arias M.C."/>
            <person name="Ball S.G."/>
            <person name="Gile G.H."/>
            <person name="Hirakawa Y."/>
            <person name="Hopkins J.F."/>
            <person name="Rensing S.A."/>
            <person name="Schmutz J."/>
            <person name="Symeonidi A."/>
            <person name="Elias M."/>
            <person name="Eveleigh R.J."/>
            <person name="Herman E.K."/>
            <person name="Klute M.J."/>
            <person name="Nakayama T."/>
            <person name="Obornik M."/>
            <person name="Reyes-Prieto A."/>
            <person name="Armbrust E.V."/>
            <person name="Aves S.J."/>
            <person name="Beiko R.G."/>
            <person name="Coutinho P."/>
            <person name="Dacks J.B."/>
            <person name="Durnford D.G."/>
            <person name="Fast N.M."/>
            <person name="Green B.R."/>
            <person name="Grisdale C."/>
            <person name="Hempe F."/>
            <person name="Henrissat B."/>
            <person name="Hoppner M.P."/>
            <person name="Ishida K.-I."/>
            <person name="Kim E."/>
            <person name="Koreny L."/>
            <person name="Kroth P.G."/>
            <person name="Liu Y."/>
            <person name="Malik S.-B."/>
            <person name="Maier U.G."/>
            <person name="McRose D."/>
            <person name="Mock T."/>
            <person name="Neilson J.A."/>
            <person name="Onodera N.T."/>
            <person name="Poole A.M."/>
            <person name="Pritham E.J."/>
            <person name="Richards T.A."/>
            <person name="Rocap G."/>
            <person name="Roy S.W."/>
            <person name="Sarai C."/>
            <person name="Schaack S."/>
            <person name="Shirato S."/>
            <person name="Slamovits C.H."/>
            <person name="Spencer D.F."/>
            <person name="Suzuki S."/>
            <person name="Worden A.Z."/>
            <person name="Zauner S."/>
            <person name="Barry K."/>
            <person name="Bell C."/>
            <person name="Bharti A.K."/>
            <person name="Crow J.A."/>
            <person name="Grimwood J."/>
            <person name="Kramer R."/>
            <person name="Lindquist E."/>
            <person name="Lucas S."/>
            <person name="Salamov A."/>
            <person name="McFadden G.I."/>
            <person name="Lane C.E."/>
            <person name="Keeling P.J."/>
            <person name="Gray M.W."/>
            <person name="Grigoriev I.V."/>
            <person name="Archibald J.M."/>
        </authorList>
    </citation>
    <scope>NUCLEOTIDE SEQUENCE</scope>
    <source>
        <strain evidence="6">CCMP2712</strain>
    </source>
</reference>
<feature type="non-terminal residue" evidence="4">
    <location>
        <position position="179"/>
    </location>
</feature>
<dbReference type="PROSITE" id="PS50127">
    <property type="entry name" value="UBC_2"/>
    <property type="match status" value="1"/>
</dbReference>
<dbReference type="PANTHER" id="PTHR46116">
    <property type="entry name" value="(E3-INDEPENDENT) E2 UBIQUITIN-CONJUGATING ENZYME"/>
    <property type="match status" value="1"/>
</dbReference>
<name>L1JUR3_GUITC</name>
<keyword evidence="6" id="KW-1185">Reference proteome</keyword>
<feature type="non-terminal residue" evidence="4">
    <location>
        <position position="1"/>
    </location>
</feature>
<reference evidence="4 6" key="1">
    <citation type="journal article" date="2012" name="Nature">
        <title>Algal genomes reveal evolutionary mosaicism and the fate of nucleomorphs.</title>
        <authorList>
            <consortium name="DOE Joint Genome Institute"/>
            <person name="Curtis B.A."/>
            <person name="Tanifuji G."/>
            <person name="Burki F."/>
            <person name="Gruber A."/>
            <person name="Irimia M."/>
            <person name="Maruyama S."/>
            <person name="Arias M.C."/>
            <person name="Ball S.G."/>
            <person name="Gile G.H."/>
            <person name="Hirakawa Y."/>
            <person name="Hopkins J.F."/>
            <person name="Kuo A."/>
            <person name="Rensing S.A."/>
            <person name="Schmutz J."/>
            <person name="Symeonidi A."/>
            <person name="Elias M."/>
            <person name="Eveleigh R.J."/>
            <person name="Herman E.K."/>
            <person name="Klute M.J."/>
            <person name="Nakayama T."/>
            <person name="Obornik M."/>
            <person name="Reyes-Prieto A."/>
            <person name="Armbrust E.V."/>
            <person name="Aves S.J."/>
            <person name="Beiko R.G."/>
            <person name="Coutinho P."/>
            <person name="Dacks J.B."/>
            <person name="Durnford D.G."/>
            <person name="Fast N.M."/>
            <person name="Green B.R."/>
            <person name="Grisdale C.J."/>
            <person name="Hempel F."/>
            <person name="Henrissat B."/>
            <person name="Hoppner M.P."/>
            <person name="Ishida K."/>
            <person name="Kim E."/>
            <person name="Koreny L."/>
            <person name="Kroth P.G."/>
            <person name="Liu Y."/>
            <person name="Malik S.B."/>
            <person name="Maier U.G."/>
            <person name="McRose D."/>
            <person name="Mock T."/>
            <person name="Neilson J.A."/>
            <person name="Onodera N.T."/>
            <person name="Poole A.M."/>
            <person name="Pritham E.J."/>
            <person name="Richards T.A."/>
            <person name="Rocap G."/>
            <person name="Roy S.W."/>
            <person name="Sarai C."/>
            <person name="Schaack S."/>
            <person name="Shirato S."/>
            <person name="Slamovits C.H."/>
            <person name="Spencer D.F."/>
            <person name="Suzuki S."/>
            <person name="Worden A.Z."/>
            <person name="Zauner S."/>
            <person name="Barry K."/>
            <person name="Bell C."/>
            <person name="Bharti A.K."/>
            <person name="Crow J.A."/>
            <person name="Grimwood J."/>
            <person name="Kramer R."/>
            <person name="Lindquist E."/>
            <person name="Lucas S."/>
            <person name="Salamov A."/>
            <person name="McFadden G.I."/>
            <person name="Lane C.E."/>
            <person name="Keeling P.J."/>
            <person name="Gray M.W."/>
            <person name="Grigoriev I.V."/>
            <person name="Archibald J.M."/>
        </authorList>
    </citation>
    <scope>NUCLEOTIDE SEQUENCE</scope>
    <source>
        <strain evidence="4 6">CCMP2712</strain>
    </source>
</reference>
<sequence length="179" mass="20190">IWIRYDQDRPQYMRAAITGPSGTPYESGVFLFDLYFPPSYPLVPPKMLFLTTAHGTIRFNPNLYADGKVHQSKLTVERVGEREEEMEQERGERAGLLRSLLLQVLISIQGMILGAPHPILNEPGLGGIAHVCDNAVRAYDERVQLATLQHAILGYIRKVPDGFEEAVQLHFFMKKASIL</sequence>
<dbReference type="OrthoDB" id="47801at2759"/>
<keyword evidence="1" id="KW-0808">Transferase</keyword>
<dbReference type="SMART" id="SM00212">
    <property type="entry name" value="UBCc"/>
    <property type="match status" value="1"/>
</dbReference>
<dbReference type="GO" id="GO:0016740">
    <property type="term" value="F:transferase activity"/>
    <property type="evidence" value="ECO:0007669"/>
    <property type="project" value="UniProtKB-KW"/>
</dbReference>
<dbReference type="SUPFAM" id="SSF54495">
    <property type="entry name" value="UBC-like"/>
    <property type="match status" value="1"/>
</dbReference>
<dbReference type="KEGG" id="gtt:GUITHDRAFT_53908"/>
<dbReference type="EnsemblProtists" id="EKX52069">
    <property type="protein sequence ID" value="EKX52069"/>
    <property type="gene ID" value="GUITHDRAFT_53908"/>
</dbReference>
<accession>L1JUR3</accession>
<dbReference type="HOGENOM" id="CLU_025097_4_1_1"/>
<dbReference type="Proteomes" id="UP000011087">
    <property type="component" value="Unassembled WGS sequence"/>
</dbReference>
<dbReference type="Pfam" id="PF00179">
    <property type="entry name" value="UQ_con"/>
    <property type="match status" value="1"/>
</dbReference>
<organism evidence="4">
    <name type="scientific">Guillardia theta (strain CCMP2712)</name>
    <name type="common">Cryptophyte</name>
    <dbReference type="NCBI Taxonomy" id="905079"/>
    <lineage>
        <taxon>Eukaryota</taxon>
        <taxon>Cryptophyceae</taxon>
        <taxon>Pyrenomonadales</taxon>
        <taxon>Geminigeraceae</taxon>
        <taxon>Guillardia</taxon>
    </lineage>
</organism>
<dbReference type="EMBL" id="JH992973">
    <property type="protein sequence ID" value="EKX52069.1"/>
    <property type="molecule type" value="Genomic_DNA"/>
</dbReference>
<evidence type="ECO:0000256" key="1">
    <source>
        <dbReference type="ARBA" id="ARBA00022679"/>
    </source>
</evidence>
<evidence type="ECO:0000313" key="6">
    <source>
        <dbReference type="Proteomes" id="UP000011087"/>
    </source>
</evidence>
<dbReference type="InterPro" id="IPR000608">
    <property type="entry name" value="UBC"/>
</dbReference>
<evidence type="ECO:0000313" key="5">
    <source>
        <dbReference type="EnsemblProtists" id="EKX52069"/>
    </source>
</evidence>
<dbReference type="InterPro" id="IPR016135">
    <property type="entry name" value="UBQ-conjugating_enzyme/RWD"/>
</dbReference>
<dbReference type="STRING" id="905079.L1JUR3"/>
<evidence type="ECO:0000256" key="2">
    <source>
        <dbReference type="ARBA" id="ARBA00022786"/>
    </source>
</evidence>
<dbReference type="AlphaFoldDB" id="L1JUR3"/>
<dbReference type="RefSeq" id="XP_005839049.1">
    <property type="nucleotide sequence ID" value="XM_005838992.1"/>
</dbReference>
<dbReference type="OMA" id="NTEPYYN"/>
<feature type="domain" description="UBC core" evidence="3">
    <location>
        <begin position="1"/>
        <end position="152"/>
    </location>
</feature>
<dbReference type="GeneID" id="17308971"/>
<dbReference type="PaxDb" id="55529-EKX52069"/>
<protein>
    <recommendedName>
        <fullName evidence="3">UBC core domain-containing protein</fullName>
    </recommendedName>
</protein>
<evidence type="ECO:0000313" key="4">
    <source>
        <dbReference type="EMBL" id="EKX52069.1"/>
    </source>
</evidence>
<keyword evidence="2" id="KW-0833">Ubl conjugation pathway</keyword>
<gene>
    <name evidence="4" type="ORF">GUITHDRAFT_53908</name>
</gene>